<feature type="compositionally biased region" description="Pro residues" evidence="16">
    <location>
        <begin position="286"/>
        <end position="301"/>
    </location>
</feature>
<evidence type="ECO:0000256" key="4">
    <source>
        <dbReference type="ARBA" id="ARBA00022723"/>
    </source>
</evidence>
<dbReference type="InterPro" id="IPR049892">
    <property type="entry name" value="AA9"/>
</dbReference>
<evidence type="ECO:0000313" key="19">
    <source>
        <dbReference type="EMBL" id="KAH9840825.1"/>
    </source>
</evidence>
<dbReference type="PANTHER" id="PTHR33353">
    <property type="entry name" value="PUTATIVE (AFU_ORTHOLOGUE AFUA_1G12560)-RELATED"/>
    <property type="match status" value="1"/>
</dbReference>
<keyword evidence="9" id="KW-0503">Monooxygenase</keyword>
<evidence type="ECO:0000256" key="14">
    <source>
        <dbReference type="ARBA" id="ARBA00045077"/>
    </source>
</evidence>
<dbReference type="Gene3D" id="2.70.50.70">
    <property type="match status" value="1"/>
</dbReference>
<dbReference type="PANTHER" id="PTHR33353:SF10">
    <property type="entry name" value="ENDO-BETA-1,4-GLUCANASE D"/>
    <property type="match status" value="1"/>
</dbReference>
<dbReference type="InterPro" id="IPR005103">
    <property type="entry name" value="AA9_LPMO"/>
</dbReference>
<evidence type="ECO:0000256" key="15">
    <source>
        <dbReference type="ARBA" id="ARBA00047174"/>
    </source>
</evidence>
<gene>
    <name evidence="19" type="ORF">C8Q71DRAFT_701776</name>
</gene>
<comment type="caution">
    <text evidence="19">The sequence shown here is derived from an EMBL/GenBank/DDBJ whole genome shotgun (WGS) entry which is preliminary data.</text>
</comment>
<evidence type="ECO:0000313" key="20">
    <source>
        <dbReference type="Proteomes" id="UP000814176"/>
    </source>
</evidence>
<comment type="catalytic activity">
    <reaction evidence="14">
        <text>[(1-&gt;4)-beta-D-glucosyl]n+m + reduced acceptor + O2 = 4-dehydro-beta-D-glucosyl-[(1-&gt;4)-beta-D-glucosyl]n-1 + [(1-&gt;4)-beta-D-glucosyl]m + acceptor + H2O.</text>
        <dbReference type="EC" id="1.14.99.56"/>
    </reaction>
</comment>
<evidence type="ECO:0000256" key="16">
    <source>
        <dbReference type="SAM" id="MobiDB-lite"/>
    </source>
</evidence>
<comment type="subcellular location">
    <subcellularLocation>
        <location evidence="2">Secreted</location>
    </subcellularLocation>
</comment>
<keyword evidence="7" id="KW-0560">Oxidoreductase</keyword>
<proteinExistence type="inferred from homology"/>
<dbReference type="GeneID" id="72000938"/>
<accession>A0ABQ8KQL3</accession>
<keyword evidence="11" id="KW-0119">Carbohydrate metabolism</keyword>
<evidence type="ECO:0000256" key="12">
    <source>
        <dbReference type="ARBA" id="ARBA00023326"/>
    </source>
</evidence>
<feature type="region of interest" description="Disordered" evidence="16">
    <location>
        <begin position="257"/>
        <end position="387"/>
    </location>
</feature>
<feature type="chain" id="PRO_5047205764" description="lytic cellulose monooxygenase (C4-dehydrogenating)" evidence="17">
    <location>
        <begin position="21"/>
        <end position="387"/>
    </location>
</feature>
<feature type="domain" description="Auxiliary Activity family 9 catalytic" evidence="18">
    <location>
        <begin position="21"/>
        <end position="235"/>
    </location>
</feature>
<keyword evidence="19" id="KW-0378">Hydrolase</keyword>
<evidence type="ECO:0000256" key="7">
    <source>
        <dbReference type="ARBA" id="ARBA00023002"/>
    </source>
</evidence>
<feature type="signal peptide" evidence="17">
    <location>
        <begin position="1"/>
        <end position="20"/>
    </location>
</feature>
<name>A0ABQ8KQL3_9APHY</name>
<protein>
    <recommendedName>
        <fullName evidence="15">lytic cellulose monooxygenase (C4-dehydrogenating)</fullName>
        <ecNumber evidence="15">1.14.99.56</ecNumber>
    </recommendedName>
</protein>
<keyword evidence="10" id="KW-1015">Disulfide bond</keyword>
<evidence type="ECO:0000256" key="17">
    <source>
        <dbReference type="SAM" id="SignalP"/>
    </source>
</evidence>
<evidence type="ECO:0000256" key="5">
    <source>
        <dbReference type="ARBA" id="ARBA00022729"/>
    </source>
</evidence>
<keyword evidence="12" id="KW-0624">Polysaccharide degradation</keyword>
<evidence type="ECO:0000256" key="10">
    <source>
        <dbReference type="ARBA" id="ARBA00023157"/>
    </source>
</evidence>
<evidence type="ECO:0000256" key="11">
    <source>
        <dbReference type="ARBA" id="ARBA00023277"/>
    </source>
</evidence>
<dbReference type="Proteomes" id="UP000814176">
    <property type="component" value="Unassembled WGS sequence"/>
</dbReference>
<dbReference type="CDD" id="cd21175">
    <property type="entry name" value="LPMO_AA9"/>
    <property type="match status" value="1"/>
</dbReference>
<keyword evidence="20" id="KW-1185">Reference proteome</keyword>
<dbReference type="RefSeq" id="XP_047782291.1">
    <property type="nucleotide sequence ID" value="XM_047920206.1"/>
</dbReference>
<evidence type="ECO:0000256" key="3">
    <source>
        <dbReference type="ARBA" id="ARBA00022525"/>
    </source>
</evidence>
<evidence type="ECO:0000256" key="6">
    <source>
        <dbReference type="ARBA" id="ARBA00023001"/>
    </source>
</evidence>
<evidence type="ECO:0000256" key="13">
    <source>
        <dbReference type="ARBA" id="ARBA00044502"/>
    </source>
</evidence>
<dbReference type="GO" id="GO:0016787">
    <property type="term" value="F:hydrolase activity"/>
    <property type="evidence" value="ECO:0007669"/>
    <property type="project" value="UniProtKB-KW"/>
</dbReference>
<evidence type="ECO:0000256" key="1">
    <source>
        <dbReference type="ARBA" id="ARBA00001973"/>
    </source>
</evidence>
<organism evidence="19 20">
    <name type="scientific">Rhodofomes roseus</name>
    <dbReference type="NCBI Taxonomy" id="34475"/>
    <lineage>
        <taxon>Eukaryota</taxon>
        <taxon>Fungi</taxon>
        <taxon>Dikarya</taxon>
        <taxon>Basidiomycota</taxon>
        <taxon>Agaricomycotina</taxon>
        <taxon>Agaricomycetes</taxon>
        <taxon>Polyporales</taxon>
        <taxon>Rhodofomes</taxon>
    </lineage>
</organism>
<dbReference type="EC" id="1.14.99.56" evidence="15"/>
<sequence>MFLTFSILTLLTSLVSHVIAHGYVSNVTVDGTTYPGNAPGHYTAASPIRMVSSDSPVTNVSDPDLACGLGATDAALDAPVFPGSSINLTWVSGGGGNWPHEVGPVLTYMASCGTNASTCAGFNASVAEWFKIAEDARQRSPENASWVQELIMEGDAYNVTIPAGLKPGAYLIRNELIGLQNAMAPGGAEFFPSCTQLRILGNGTEVPAPNNTVRLPGAYNASDPGILFDAYTDPDKPYVIPGPRIATFVNVTSPDEANGTSISSSVSGSPPPPASPSDKADDALPAPVPPSPSLNYPPPSSAPTSLHTPSQDPASTTPTVSSTILTSESAPTPTGEAPLVPLPGPAQVTANNQAQLWIPMVDATPPQPKRRAWRSRDHSRVMGRVAH</sequence>
<reference evidence="19 20" key="1">
    <citation type="journal article" date="2021" name="Environ. Microbiol.">
        <title>Gene family expansions and transcriptome signatures uncover fungal adaptations to wood decay.</title>
        <authorList>
            <person name="Hage H."/>
            <person name="Miyauchi S."/>
            <person name="Viragh M."/>
            <person name="Drula E."/>
            <person name="Min B."/>
            <person name="Chaduli D."/>
            <person name="Navarro D."/>
            <person name="Favel A."/>
            <person name="Norest M."/>
            <person name="Lesage-Meessen L."/>
            <person name="Balint B."/>
            <person name="Merenyi Z."/>
            <person name="de Eugenio L."/>
            <person name="Morin E."/>
            <person name="Martinez A.T."/>
            <person name="Baldrian P."/>
            <person name="Stursova M."/>
            <person name="Martinez M.J."/>
            <person name="Novotny C."/>
            <person name="Magnuson J.K."/>
            <person name="Spatafora J.W."/>
            <person name="Maurice S."/>
            <person name="Pangilinan J."/>
            <person name="Andreopoulos W."/>
            <person name="LaButti K."/>
            <person name="Hundley H."/>
            <person name="Na H."/>
            <person name="Kuo A."/>
            <person name="Barry K."/>
            <person name="Lipzen A."/>
            <person name="Henrissat B."/>
            <person name="Riley R."/>
            <person name="Ahrendt S."/>
            <person name="Nagy L.G."/>
            <person name="Grigoriev I.V."/>
            <person name="Martin F."/>
            <person name="Rosso M.N."/>
        </authorList>
    </citation>
    <scope>NUCLEOTIDE SEQUENCE [LARGE SCALE GENOMIC DNA]</scope>
    <source>
        <strain evidence="19 20">CIRM-BRFM 1785</strain>
    </source>
</reference>
<keyword evidence="8" id="KW-0186">Copper</keyword>
<comment type="similarity">
    <text evidence="13">Belongs to the polysaccharide monooxygenase AA9 family.</text>
</comment>
<keyword evidence="3" id="KW-0964">Secreted</keyword>
<keyword evidence="5 17" id="KW-0732">Signal</keyword>
<comment type="cofactor">
    <cofactor evidence="1">
        <name>Cu(2+)</name>
        <dbReference type="ChEBI" id="CHEBI:29036"/>
    </cofactor>
</comment>
<dbReference type="EMBL" id="JADCUA010000004">
    <property type="protein sequence ID" value="KAH9840825.1"/>
    <property type="molecule type" value="Genomic_DNA"/>
</dbReference>
<feature type="compositionally biased region" description="Polar residues" evidence="16">
    <location>
        <begin position="304"/>
        <end position="332"/>
    </location>
</feature>
<evidence type="ECO:0000256" key="2">
    <source>
        <dbReference type="ARBA" id="ARBA00004613"/>
    </source>
</evidence>
<evidence type="ECO:0000256" key="8">
    <source>
        <dbReference type="ARBA" id="ARBA00023008"/>
    </source>
</evidence>
<evidence type="ECO:0000256" key="9">
    <source>
        <dbReference type="ARBA" id="ARBA00023033"/>
    </source>
</evidence>
<evidence type="ECO:0000259" key="18">
    <source>
        <dbReference type="Pfam" id="PF03443"/>
    </source>
</evidence>
<keyword evidence="6" id="KW-0136">Cellulose degradation</keyword>
<keyword evidence="4" id="KW-0479">Metal-binding</keyword>
<dbReference type="Pfam" id="PF03443">
    <property type="entry name" value="AA9"/>
    <property type="match status" value="1"/>
</dbReference>